<evidence type="ECO:0000256" key="2">
    <source>
        <dbReference type="ARBA" id="ARBA00022723"/>
    </source>
</evidence>
<accession>A0A291PHC4</accession>
<organism evidence="6 7">
    <name type="scientific">Acetobacter tropicalis</name>
    <dbReference type="NCBI Taxonomy" id="104102"/>
    <lineage>
        <taxon>Bacteria</taxon>
        <taxon>Pseudomonadati</taxon>
        <taxon>Pseudomonadota</taxon>
        <taxon>Alphaproteobacteria</taxon>
        <taxon>Acetobacterales</taxon>
        <taxon>Acetobacteraceae</taxon>
        <taxon>Acetobacter</taxon>
    </lineage>
</organism>
<keyword evidence="4" id="KW-0411">Iron-sulfur</keyword>
<evidence type="ECO:0000256" key="3">
    <source>
        <dbReference type="ARBA" id="ARBA00023004"/>
    </source>
</evidence>
<evidence type="ECO:0000313" key="6">
    <source>
        <dbReference type="EMBL" id="ATJ90893.1"/>
    </source>
</evidence>
<dbReference type="GO" id="GO:0046872">
    <property type="term" value="F:metal ion binding"/>
    <property type="evidence" value="ECO:0007669"/>
    <property type="project" value="UniProtKB-KW"/>
</dbReference>
<protein>
    <recommendedName>
        <fullName evidence="5">Rieske domain-containing protein</fullName>
    </recommendedName>
</protein>
<reference evidence="6 7" key="1">
    <citation type="submission" date="2017-08" db="EMBL/GenBank/DDBJ databases">
        <title>Complete Genome Sequence of Acetobacter tropicalis Oregon-R-modENCODE STRAIN BDGP1, an acetic acid bacterium isolated from Drosophila melanogaster gut.</title>
        <authorList>
            <person name="Wan K.H."/>
            <person name="Yu C."/>
            <person name="Park S."/>
            <person name="Hammonds A.S."/>
            <person name="Booth B.W."/>
            <person name="Celniker S.E."/>
        </authorList>
    </citation>
    <scope>NUCLEOTIDE SEQUENCE [LARGE SCALE GENOMIC DNA]</scope>
    <source>
        <strain evidence="6 7">BDGP1</strain>
    </source>
</reference>
<dbReference type="EMBL" id="CP022699">
    <property type="protein sequence ID" value="ATJ90893.1"/>
    <property type="molecule type" value="Genomic_DNA"/>
</dbReference>
<feature type="domain" description="Rieske" evidence="5">
    <location>
        <begin position="36"/>
        <end position="133"/>
    </location>
</feature>
<dbReference type="PANTHER" id="PTHR21496:SF23">
    <property type="entry name" value="3-PHENYLPROPIONATE_CINNAMIC ACID DIOXYGENASE FERREDOXIN SUBUNIT"/>
    <property type="match status" value="1"/>
</dbReference>
<evidence type="ECO:0000256" key="4">
    <source>
        <dbReference type="ARBA" id="ARBA00023014"/>
    </source>
</evidence>
<name>A0A291PHC4_9PROT</name>
<gene>
    <name evidence="6" type="ORF">CIW82_09530</name>
</gene>
<dbReference type="PROSITE" id="PS51296">
    <property type="entry name" value="RIESKE"/>
    <property type="match status" value="1"/>
</dbReference>
<dbReference type="CDD" id="cd03528">
    <property type="entry name" value="Rieske_RO_ferredoxin"/>
    <property type="match status" value="1"/>
</dbReference>
<proteinExistence type="predicted"/>
<dbReference type="Pfam" id="PF00355">
    <property type="entry name" value="Rieske"/>
    <property type="match status" value="1"/>
</dbReference>
<dbReference type="Proteomes" id="UP000220394">
    <property type="component" value="Chromosome"/>
</dbReference>
<evidence type="ECO:0000256" key="1">
    <source>
        <dbReference type="ARBA" id="ARBA00022714"/>
    </source>
</evidence>
<dbReference type="KEGG" id="ato:CIW82_09530"/>
<keyword evidence="2" id="KW-0479">Metal-binding</keyword>
<sequence length="137" mass="14839">MVIVKPGNLCQLLFSDRNGLQIYKKYMLEKAMVEKVFLCRNSELKESAMRQVAVAGIDASLVVYKVKGKVYATDALCTHGKVALTEGDLEGTTIYCPLHGGGFDVCTGKAVSPPCTVPLKTYSTVVEGDDIFGLLED</sequence>
<keyword evidence="3" id="KW-0408">Iron</keyword>
<dbReference type="InterPro" id="IPR036922">
    <property type="entry name" value="Rieske_2Fe-2S_sf"/>
</dbReference>
<keyword evidence="1" id="KW-0001">2Fe-2S</keyword>
<dbReference type="PANTHER" id="PTHR21496">
    <property type="entry name" value="FERREDOXIN-RELATED"/>
    <property type="match status" value="1"/>
</dbReference>
<evidence type="ECO:0000313" key="7">
    <source>
        <dbReference type="Proteomes" id="UP000220394"/>
    </source>
</evidence>
<dbReference type="InterPro" id="IPR017941">
    <property type="entry name" value="Rieske_2Fe-2S"/>
</dbReference>
<dbReference type="RefSeq" id="WP_097802416.1">
    <property type="nucleotide sequence ID" value="NZ_CP022699.1"/>
</dbReference>
<dbReference type="SUPFAM" id="SSF50022">
    <property type="entry name" value="ISP domain"/>
    <property type="match status" value="1"/>
</dbReference>
<dbReference type="Gene3D" id="2.102.10.10">
    <property type="entry name" value="Rieske [2Fe-2S] iron-sulphur domain"/>
    <property type="match status" value="1"/>
</dbReference>
<evidence type="ECO:0000259" key="5">
    <source>
        <dbReference type="PROSITE" id="PS51296"/>
    </source>
</evidence>
<dbReference type="AlphaFoldDB" id="A0A291PHC4"/>
<dbReference type="GO" id="GO:0051537">
    <property type="term" value="F:2 iron, 2 sulfur cluster binding"/>
    <property type="evidence" value="ECO:0007669"/>
    <property type="project" value="UniProtKB-KW"/>
</dbReference>